<dbReference type="SUPFAM" id="SSF54523">
    <property type="entry name" value="Pili subunits"/>
    <property type="match status" value="1"/>
</dbReference>
<dbReference type="Gene3D" id="3.30.700.10">
    <property type="entry name" value="Glycoprotein, Type 4 Pilin"/>
    <property type="match status" value="1"/>
</dbReference>
<dbReference type="Pfam" id="PF07963">
    <property type="entry name" value="N_methyl"/>
    <property type="match status" value="1"/>
</dbReference>
<keyword evidence="1" id="KW-1133">Transmembrane helix</keyword>
<dbReference type="InterPro" id="IPR016785">
    <property type="entry name" value="ComGD"/>
</dbReference>
<dbReference type="NCBIfam" id="TIGR02532">
    <property type="entry name" value="IV_pilin_GFxxxE"/>
    <property type="match status" value="1"/>
</dbReference>
<sequence>MKKGYSLLELIIVISIIGIFFAFVSINFGNFETKAEFKAITKTIVSDLRLCQQNAISQKESCDTIFEKDYYIINNKKKHLPSLINIKNPKTIRFSSSGNPQPGYFGTIILESKNQSIKIIVSAIGRIRVE</sequence>
<dbReference type="InterPro" id="IPR012902">
    <property type="entry name" value="N_methyl_site"/>
</dbReference>
<dbReference type="PROSITE" id="PS00409">
    <property type="entry name" value="PROKAR_NTER_METHYL"/>
    <property type="match status" value="1"/>
</dbReference>
<keyword evidence="1" id="KW-0472">Membrane</keyword>
<organism evidence="2 3">
    <name type="scientific">candidate division WOR-1 bacterium RIFOXYB2_FULL_36_35</name>
    <dbReference type="NCBI Taxonomy" id="1802578"/>
    <lineage>
        <taxon>Bacteria</taxon>
        <taxon>Bacillati</taxon>
        <taxon>Saganbacteria</taxon>
    </lineage>
</organism>
<proteinExistence type="predicted"/>
<evidence type="ECO:0008006" key="4">
    <source>
        <dbReference type="Google" id="ProtNLM"/>
    </source>
</evidence>
<dbReference type="PIRSF" id="PIRSF021292">
    <property type="entry name" value="Competence_ComGD"/>
    <property type="match status" value="1"/>
</dbReference>
<feature type="transmembrane region" description="Helical" evidence="1">
    <location>
        <begin position="7"/>
        <end position="28"/>
    </location>
</feature>
<accession>A0A1F4S2N9</accession>
<evidence type="ECO:0000313" key="2">
    <source>
        <dbReference type="EMBL" id="OGC14678.1"/>
    </source>
</evidence>
<reference evidence="2 3" key="1">
    <citation type="journal article" date="2016" name="Nat. Commun.">
        <title>Thousands of microbial genomes shed light on interconnected biogeochemical processes in an aquifer system.</title>
        <authorList>
            <person name="Anantharaman K."/>
            <person name="Brown C.T."/>
            <person name="Hug L.A."/>
            <person name="Sharon I."/>
            <person name="Castelle C.J."/>
            <person name="Probst A.J."/>
            <person name="Thomas B.C."/>
            <person name="Singh A."/>
            <person name="Wilkins M.J."/>
            <person name="Karaoz U."/>
            <person name="Brodie E.L."/>
            <person name="Williams K.H."/>
            <person name="Hubbard S.S."/>
            <person name="Banfield J.F."/>
        </authorList>
    </citation>
    <scope>NUCLEOTIDE SEQUENCE [LARGE SCALE GENOMIC DNA]</scope>
</reference>
<dbReference type="EMBL" id="MEUA01000033">
    <property type="protein sequence ID" value="OGC14678.1"/>
    <property type="molecule type" value="Genomic_DNA"/>
</dbReference>
<dbReference type="Proteomes" id="UP000177905">
    <property type="component" value="Unassembled WGS sequence"/>
</dbReference>
<keyword evidence="1" id="KW-0812">Transmembrane</keyword>
<name>A0A1F4S2N9_UNCSA</name>
<evidence type="ECO:0000256" key="1">
    <source>
        <dbReference type="SAM" id="Phobius"/>
    </source>
</evidence>
<comment type="caution">
    <text evidence="2">The sequence shown here is derived from an EMBL/GenBank/DDBJ whole genome shotgun (WGS) entry which is preliminary data.</text>
</comment>
<protein>
    <recommendedName>
        <fullName evidence="4">General secretion pathway GspH domain-containing protein</fullName>
    </recommendedName>
</protein>
<evidence type="ECO:0000313" key="3">
    <source>
        <dbReference type="Proteomes" id="UP000177905"/>
    </source>
</evidence>
<dbReference type="AlphaFoldDB" id="A0A1F4S2N9"/>
<dbReference type="InterPro" id="IPR045584">
    <property type="entry name" value="Pilin-like"/>
</dbReference>
<gene>
    <name evidence="2" type="ORF">A2290_01355</name>
</gene>
<dbReference type="GO" id="GO:0030420">
    <property type="term" value="P:establishment of competence for transformation"/>
    <property type="evidence" value="ECO:0007669"/>
    <property type="project" value="InterPro"/>
</dbReference>